<dbReference type="PANTHER" id="PTHR42756">
    <property type="entry name" value="TRANSCRIPTIONAL REGULATOR, MARR"/>
    <property type="match status" value="1"/>
</dbReference>
<evidence type="ECO:0000256" key="1">
    <source>
        <dbReference type="ARBA" id="ARBA00023015"/>
    </source>
</evidence>
<dbReference type="InterPro" id="IPR000835">
    <property type="entry name" value="HTH_MarR-typ"/>
</dbReference>
<dbReference type="Pfam" id="PF12802">
    <property type="entry name" value="MarR_2"/>
    <property type="match status" value="1"/>
</dbReference>
<dbReference type="InterPro" id="IPR036390">
    <property type="entry name" value="WH_DNA-bd_sf"/>
</dbReference>
<dbReference type="Gene3D" id="1.10.10.10">
    <property type="entry name" value="Winged helix-like DNA-binding domain superfamily/Winged helix DNA-binding domain"/>
    <property type="match status" value="1"/>
</dbReference>
<keyword evidence="1" id="KW-0805">Transcription regulation</keyword>
<evidence type="ECO:0000256" key="2">
    <source>
        <dbReference type="ARBA" id="ARBA00023125"/>
    </source>
</evidence>
<keyword evidence="3" id="KW-0804">Transcription</keyword>
<dbReference type="OrthoDB" id="2626899at2"/>
<keyword evidence="2" id="KW-0238">DNA-binding</keyword>
<dbReference type="SMART" id="SM00347">
    <property type="entry name" value="HTH_MARR"/>
    <property type="match status" value="1"/>
</dbReference>
<dbReference type="GO" id="GO:0003700">
    <property type="term" value="F:DNA-binding transcription factor activity"/>
    <property type="evidence" value="ECO:0007669"/>
    <property type="project" value="InterPro"/>
</dbReference>
<dbReference type="PANTHER" id="PTHR42756:SF1">
    <property type="entry name" value="TRANSCRIPTIONAL REPRESSOR OF EMRAB OPERON"/>
    <property type="match status" value="1"/>
</dbReference>
<dbReference type="InterPro" id="IPR036388">
    <property type="entry name" value="WH-like_DNA-bd_sf"/>
</dbReference>
<reference evidence="6" key="1">
    <citation type="submission" date="2018-12" db="EMBL/GenBank/DDBJ databases">
        <title>Genome sequence of Peanibacillus sp.</title>
        <authorList>
            <person name="Subramani G."/>
            <person name="Srinivasan S."/>
            <person name="Kim M.K."/>
        </authorList>
    </citation>
    <scope>NUCLEOTIDE SEQUENCE [LARGE SCALE GENOMIC DNA]</scope>
    <source>
        <strain evidence="6">18JY67-1</strain>
    </source>
</reference>
<dbReference type="EMBL" id="CP034437">
    <property type="protein sequence ID" value="AZN43096.1"/>
    <property type="molecule type" value="Genomic_DNA"/>
</dbReference>
<dbReference type="KEGG" id="palb:EJC50_27900"/>
<dbReference type="GO" id="GO:0003677">
    <property type="term" value="F:DNA binding"/>
    <property type="evidence" value="ECO:0007669"/>
    <property type="project" value="UniProtKB-KW"/>
</dbReference>
<protein>
    <submittedName>
        <fullName evidence="5">MarR family transcriptional regulator</fullName>
    </submittedName>
</protein>
<dbReference type="PROSITE" id="PS50995">
    <property type="entry name" value="HTH_MARR_2"/>
    <property type="match status" value="1"/>
</dbReference>
<keyword evidence="6" id="KW-1185">Reference proteome</keyword>
<evidence type="ECO:0000259" key="4">
    <source>
        <dbReference type="PROSITE" id="PS50995"/>
    </source>
</evidence>
<evidence type="ECO:0000313" key="5">
    <source>
        <dbReference type="EMBL" id="AZN43096.1"/>
    </source>
</evidence>
<dbReference type="AlphaFoldDB" id="A0A3S9ABQ6"/>
<evidence type="ECO:0000256" key="3">
    <source>
        <dbReference type="ARBA" id="ARBA00023163"/>
    </source>
</evidence>
<dbReference type="SUPFAM" id="SSF46785">
    <property type="entry name" value="Winged helix' DNA-binding domain"/>
    <property type="match status" value="1"/>
</dbReference>
<feature type="domain" description="HTH marR-type" evidence="4">
    <location>
        <begin position="1"/>
        <end position="145"/>
    </location>
</feature>
<dbReference type="Proteomes" id="UP000272528">
    <property type="component" value="Chromosome"/>
</dbReference>
<accession>A0A3S9ABQ6</accession>
<proteinExistence type="predicted"/>
<sequence length="175" mass="20293">MSKERRTNVERAEFLRESIDYLHRFMMKNLQRHAEQYGVTVPQTRVIAEVLMNQSISIKQLTQNLRMTQSTVSDIVERLTARGILMKTTDPSDKRAVKISLPDSILKEIKDRTPEPMNQYVRDVLQLLPPDEQAIVEEGFRLFVTAVKEKAKADGIENDQYYDILFLPKENPSGR</sequence>
<gene>
    <name evidence="5" type="ORF">EJC50_27900</name>
</gene>
<organism evidence="5 6">
    <name type="scientific">Paenibacillus albus</name>
    <dbReference type="NCBI Taxonomy" id="2495582"/>
    <lineage>
        <taxon>Bacteria</taxon>
        <taxon>Bacillati</taxon>
        <taxon>Bacillota</taxon>
        <taxon>Bacilli</taxon>
        <taxon>Bacillales</taxon>
        <taxon>Paenibacillaceae</taxon>
        <taxon>Paenibacillus</taxon>
    </lineage>
</organism>
<name>A0A3S9ABQ6_9BACL</name>
<evidence type="ECO:0000313" key="6">
    <source>
        <dbReference type="Proteomes" id="UP000272528"/>
    </source>
</evidence>